<name>A0A2C5WT11_9PEZI</name>
<sequence>MGISRTIKSRFQNLKPSTRKSGSATASTLPPSTSTQSTPQTTILPPQGTSSRLSAKANPVSLPSLQEKIWQQAYSNLESEEPTLVEAFEKIILSQLHPGTASTASTDRIKVTSLQMKQFVEDWIDRTKKEIALKQRVDNGLQAVNSIRGIIDGAIRAAPEAAVIWAAVSLGIEGLTGPVTEALKNRQGIQYVLGRTEWYWNLAGLLLDENKSNTATVLLCDGLEKNIVELFQKLLAYQIRSICLYDRNKVVAAFRDALLIDDWASKLADIKEAEKSVQGDMDQYNTQDSRMKMNDLNDTTAALQKSLGNIYAEMQGQAEHQKKRQEDDRDKQCLIDLNVSDPQTDKMNIEDKKGGLLKDSYQWILEHRDFQNFKNNAESGILWIKGDPGKGKTMLLCGIINELESDPSMSPYYFFCQATGGDRLSSATSVLRSLIHQLARRNKQLMKHVRENYDYMGKTVFQNENAWHELRKIATAMLNDVSLGNAILVVDALDECTVGRDHLLDFITESSPAKWIVSSRNWVDIKASPNGTDQKVRIELELNQDSVSEAVESYIETKVDQLLIEKDYDQATRSGVLEYLKKNSGGTFLWVALVCGELFKPGVQRRHTLGKLVLFPAGLDSLYERMIEQMNPSEDAQLCREILATVVVAYRPLTLKELRALVQDLGTLKDKEITEVIASCSSLLSLQHAVVSFVHQSAKDYLLTEGPSKILLPHGIEHQHQSVFARSLDLICEILERDIYHLQDPGYLINEVSTPDPDPLAAIRYSCIFWIGHLHDSSATFSNTQNDRISTFFEKKYLYWLEALSLLHSVYIGVKGMGRLETFLQDKSSKNLQDTVKDARRFLLSHTGVIEIAPLQIYVSALIFSPTNSLIRTIFRHEEPSWIEPKPRVEANWDACLQTLEGHNEAVESVVFSNDGQRLASGSYDKTAKIWDATSGACVQTLEGHSNTATSVAFSKDGQRLASGSWDMTVKIWDATSGACVQTLEGHSNTTTSVAFSKDGQRLASGSDDKTVKIWDATSGACVQTHEGHSHYVTSLVFSNDGQRLVSGSLDTTVKIWDATSGACVQTLKGHSHYVTSMVFSNDGQRLASGSGDKTVKIWDATSGACLQTLEGHSREVTSVVFSNDGQRLVSGSWDNTVKIWDATSGACLQTLEGHSSIVTSVVFSNDGQRLASGSWDNTVKIWDATSGACVQTLEGHRHYVTSLVFSNDGQRLASGSDDKTVRIWDATSGACLETRKRHPRNVTSAVFANDRQRLASQPSSNQLSLIHSELCDYTLSDDNTWILQDGQRKLWLPQSYRPIYLASAQTGVGLVLSSYRIIAIGFRSPS</sequence>
<dbReference type="SMART" id="SM00320">
    <property type="entry name" value="WD40"/>
    <property type="match status" value="9"/>
</dbReference>
<feature type="repeat" description="WD" evidence="3">
    <location>
        <begin position="1026"/>
        <end position="1067"/>
    </location>
</feature>
<evidence type="ECO:0000259" key="5">
    <source>
        <dbReference type="PROSITE" id="PS50837"/>
    </source>
</evidence>
<feature type="compositionally biased region" description="Low complexity" evidence="4">
    <location>
        <begin position="23"/>
        <end position="46"/>
    </location>
</feature>
<dbReference type="SUPFAM" id="SSF50998">
    <property type="entry name" value="Quinoprotein alcohol dehydrogenase-like"/>
    <property type="match status" value="1"/>
</dbReference>
<dbReference type="InterPro" id="IPR020472">
    <property type="entry name" value="WD40_PAC1"/>
</dbReference>
<feature type="compositionally biased region" description="Polar residues" evidence="4">
    <location>
        <begin position="9"/>
        <end position="22"/>
    </location>
</feature>
<dbReference type="SUPFAM" id="SSF52540">
    <property type="entry name" value="P-loop containing nucleoside triphosphate hydrolases"/>
    <property type="match status" value="1"/>
</dbReference>
<dbReference type="InterPro" id="IPR054471">
    <property type="entry name" value="GPIID_WHD"/>
</dbReference>
<feature type="domain" description="NACHT" evidence="5">
    <location>
        <begin position="380"/>
        <end position="520"/>
    </location>
</feature>
<dbReference type="STRING" id="1035309.A0A2C5WT11"/>
<dbReference type="Gene3D" id="3.40.50.300">
    <property type="entry name" value="P-loop containing nucleotide triphosphate hydrolases"/>
    <property type="match status" value="1"/>
</dbReference>
<gene>
    <name evidence="6" type="primary">HET-E1_42</name>
    <name evidence="6" type="ORF">CFIMG_007759RA</name>
</gene>
<evidence type="ECO:0000313" key="7">
    <source>
        <dbReference type="Proteomes" id="UP000222788"/>
    </source>
</evidence>
<evidence type="ECO:0000313" key="6">
    <source>
        <dbReference type="EMBL" id="PHH49485.1"/>
    </source>
</evidence>
<evidence type="ECO:0000256" key="2">
    <source>
        <dbReference type="ARBA" id="ARBA00022737"/>
    </source>
</evidence>
<dbReference type="OrthoDB" id="19711at2759"/>
<keyword evidence="1 3" id="KW-0853">WD repeat</keyword>
<dbReference type="Proteomes" id="UP000222788">
    <property type="component" value="Unassembled WGS sequence"/>
</dbReference>
<dbReference type="Gene3D" id="2.130.10.10">
    <property type="entry name" value="YVTN repeat-like/Quinoprotein amine dehydrogenase"/>
    <property type="match status" value="4"/>
</dbReference>
<dbReference type="InterPro" id="IPR015943">
    <property type="entry name" value="WD40/YVTN_repeat-like_dom_sf"/>
</dbReference>
<reference evidence="6 7" key="2">
    <citation type="journal article" date="2013" name="IMA Fungus">
        <title>IMA Genome-F 1: Ceratocystis fimbriata: Draft nuclear genome sequence for the plant pathogen, Ceratocystis fimbriata.</title>
        <authorList>
            <person name="Wilken P.M."/>
            <person name="Steenkamp E.T."/>
            <person name="Wingfield M.J."/>
            <person name="de Beer Z.W."/>
            <person name="Wingfield B.D."/>
        </authorList>
    </citation>
    <scope>NUCLEOTIDE SEQUENCE [LARGE SCALE GENOMIC DNA]</scope>
    <source>
        <strain evidence="6 7">CBS 114723</strain>
    </source>
</reference>
<evidence type="ECO:0000256" key="1">
    <source>
        <dbReference type="ARBA" id="ARBA00022574"/>
    </source>
</evidence>
<dbReference type="EMBL" id="APWK03000198">
    <property type="protein sequence ID" value="PHH49485.1"/>
    <property type="molecule type" value="Genomic_DNA"/>
</dbReference>
<feature type="repeat" description="WD" evidence="3">
    <location>
        <begin position="1110"/>
        <end position="1151"/>
    </location>
</feature>
<dbReference type="GO" id="GO:0035097">
    <property type="term" value="C:histone methyltransferase complex"/>
    <property type="evidence" value="ECO:0007669"/>
    <property type="project" value="UniProtKB-ARBA"/>
</dbReference>
<dbReference type="PROSITE" id="PS50837">
    <property type="entry name" value="NACHT"/>
    <property type="match status" value="1"/>
</dbReference>
<dbReference type="Pfam" id="PF25173">
    <property type="entry name" value="Beta-prop_WDR3_1st"/>
    <property type="match status" value="1"/>
</dbReference>
<dbReference type="Pfam" id="PF22939">
    <property type="entry name" value="WHD_GPIID"/>
    <property type="match status" value="1"/>
</dbReference>
<dbReference type="InterPro" id="IPR007111">
    <property type="entry name" value="NACHT_NTPase"/>
</dbReference>
<dbReference type="CDD" id="cd00200">
    <property type="entry name" value="WD40"/>
    <property type="match status" value="1"/>
</dbReference>
<feature type="repeat" description="WD" evidence="3">
    <location>
        <begin position="942"/>
        <end position="983"/>
    </location>
</feature>
<dbReference type="InterPro" id="IPR019775">
    <property type="entry name" value="WD40_repeat_CS"/>
</dbReference>
<proteinExistence type="predicted"/>
<dbReference type="Pfam" id="PF17100">
    <property type="entry name" value="NACHT_N"/>
    <property type="match status" value="1"/>
</dbReference>
<protein>
    <submittedName>
        <fullName evidence="6">Vegetative incompatibility protein HET-E-1</fullName>
    </submittedName>
</protein>
<reference evidence="6 7" key="1">
    <citation type="journal article" date="2013" name="Fungal Biol.">
        <title>Analysis of microsatellite markers in the genome of the plant pathogen Ceratocystis fimbriata.</title>
        <authorList>
            <person name="Simpson M.C."/>
            <person name="Wilken P.M."/>
            <person name="Coetzee M.P."/>
            <person name="Wingfield M.J."/>
            <person name="Wingfield B.D."/>
        </authorList>
    </citation>
    <scope>NUCLEOTIDE SEQUENCE [LARGE SCALE GENOMIC DNA]</scope>
    <source>
        <strain evidence="6 7">CBS 114723</strain>
    </source>
</reference>
<feature type="repeat" description="WD" evidence="3">
    <location>
        <begin position="1068"/>
        <end position="1109"/>
    </location>
</feature>
<feature type="repeat" description="WD" evidence="3">
    <location>
        <begin position="1194"/>
        <end position="1235"/>
    </location>
</feature>
<evidence type="ECO:0000256" key="4">
    <source>
        <dbReference type="SAM" id="MobiDB-lite"/>
    </source>
</evidence>
<dbReference type="PANTHER" id="PTHR19848:SF8">
    <property type="entry name" value="F-BOX AND WD REPEAT DOMAIN CONTAINING 7"/>
    <property type="match status" value="1"/>
</dbReference>
<feature type="region of interest" description="Disordered" evidence="4">
    <location>
        <begin position="1"/>
        <end position="58"/>
    </location>
</feature>
<dbReference type="PANTHER" id="PTHR19848">
    <property type="entry name" value="WD40 REPEAT PROTEIN"/>
    <property type="match status" value="1"/>
</dbReference>
<dbReference type="PROSITE" id="PS50082">
    <property type="entry name" value="WD_REPEATS_2"/>
    <property type="match status" value="8"/>
</dbReference>
<dbReference type="InterPro" id="IPR056884">
    <property type="entry name" value="NPHP3-like_N"/>
</dbReference>
<dbReference type="PROSITE" id="PS50294">
    <property type="entry name" value="WD_REPEATS_REGION"/>
    <property type="match status" value="8"/>
</dbReference>
<keyword evidence="2" id="KW-0677">Repeat</keyword>
<dbReference type="Pfam" id="PF00400">
    <property type="entry name" value="WD40"/>
    <property type="match status" value="4"/>
</dbReference>
<organism evidence="6 7">
    <name type="scientific">Ceratocystis fimbriata CBS 114723</name>
    <dbReference type="NCBI Taxonomy" id="1035309"/>
    <lineage>
        <taxon>Eukaryota</taxon>
        <taxon>Fungi</taxon>
        <taxon>Dikarya</taxon>
        <taxon>Ascomycota</taxon>
        <taxon>Pezizomycotina</taxon>
        <taxon>Sordariomycetes</taxon>
        <taxon>Hypocreomycetidae</taxon>
        <taxon>Microascales</taxon>
        <taxon>Ceratocystidaceae</taxon>
        <taxon>Ceratocystis</taxon>
    </lineage>
</organism>
<feature type="repeat" description="WD" evidence="3">
    <location>
        <begin position="984"/>
        <end position="1025"/>
    </location>
</feature>
<comment type="caution">
    <text evidence="6">The sequence shown here is derived from an EMBL/GenBank/DDBJ whole genome shotgun (WGS) entry which is preliminary data.</text>
</comment>
<dbReference type="InterPro" id="IPR027417">
    <property type="entry name" value="P-loop_NTPase"/>
</dbReference>
<dbReference type="InterPro" id="IPR001680">
    <property type="entry name" value="WD40_rpt"/>
</dbReference>
<accession>A0A2C5WT11</accession>
<dbReference type="PRINTS" id="PR00320">
    <property type="entry name" value="GPROTEINBRPT"/>
</dbReference>
<dbReference type="InterPro" id="IPR011047">
    <property type="entry name" value="Quinoprotein_ADH-like_sf"/>
</dbReference>
<evidence type="ECO:0000256" key="3">
    <source>
        <dbReference type="PROSITE-ProRule" id="PRU00221"/>
    </source>
</evidence>
<feature type="repeat" description="WD" evidence="3">
    <location>
        <begin position="900"/>
        <end position="941"/>
    </location>
</feature>
<dbReference type="Pfam" id="PF24883">
    <property type="entry name" value="NPHP3_N"/>
    <property type="match status" value="1"/>
</dbReference>
<dbReference type="InterPro" id="IPR031359">
    <property type="entry name" value="NACHT_N"/>
</dbReference>
<keyword evidence="7" id="KW-1185">Reference proteome</keyword>
<dbReference type="FunFam" id="2.130.10.10:FF:000228">
    <property type="entry name" value="COMPASS-like H3K4 histone methylase component WDR5A"/>
    <property type="match status" value="1"/>
</dbReference>
<dbReference type="PROSITE" id="PS00678">
    <property type="entry name" value="WD_REPEATS_1"/>
    <property type="match status" value="8"/>
</dbReference>
<feature type="repeat" description="WD" evidence="3">
    <location>
        <begin position="1152"/>
        <end position="1193"/>
    </location>
</feature>